<dbReference type="PROSITE" id="PS50889">
    <property type="entry name" value="S4"/>
    <property type="match status" value="1"/>
</dbReference>
<dbReference type="EMBL" id="CP044205">
    <property type="protein sequence ID" value="QFY42284.1"/>
    <property type="molecule type" value="Genomic_DNA"/>
</dbReference>
<dbReference type="RefSeq" id="WP_153248266.1">
    <property type="nucleotide sequence ID" value="NZ_CP044205.1"/>
</dbReference>
<dbReference type="KEGG" id="mmob:F6R98_06305"/>
<evidence type="ECO:0000256" key="5">
    <source>
        <dbReference type="SAM" id="MobiDB-lite"/>
    </source>
</evidence>
<dbReference type="PIRSF" id="PIRSF016821">
    <property type="entry name" value="HSP15"/>
    <property type="match status" value="1"/>
</dbReference>
<dbReference type="GO" id="GO:0003727">
    <property type="term" value="F:single-stranded RNA binding"/>
    <property type="evidence" value="ECO:0007669"/>
    <property type="project" value="InterPro"/>
</dbReference>
<evidence type="ECO:0000256" key="4">
    <source>
        <dbReference type="PIRNR" id="PIRNR016821"/>
    </source>
</evidence>
<evidence type="ECO:0000256" key="3">
    <source>
        <dbReference type="ARBA" id="ARBA00023125"/>
    </source>
</evidence>
<evidence type="ECO:0000259" key="6">
    <source>
        <dbReference type="SMART" id="SM00363"/>
    </source>
</evidence>
<dbReference type="InterPro" id="IPR002942">
    <property type="entry name" value="S4_RNA-bd"/>
</dbReference>
<reference evidence="7 8" key="1">
    <citation type="submission" date="2019-09" db="EMBL/GenBank/DDBJ databases">
        <title>Ecophysiology of the spiral-shaped methanotroph Methylospira mobilis as revealed by the complete genome sequence.</title>
        <authorList>
            <person name="Oshkin I.Y."/>
            <person name="Dedysh S.N."/>
            <person name="Miroshnikov K."/>
            <person name="Danilova O.V."/>
            <person name="Hakobyan A."/>
            <person name="Liesack W."/>
        </authorList>
    </citation>
    <scope>NUCLEOTIDE SEQUENCE [LARGE SCALE GENOMIC DNA]</scope>
    <source>
        <strain evidence="7 8">Shm1</strain>
    </source>
</reference>
<evidence type="ECO:0000256" key="1">
    <source>
        <dbReference type="ARBA" id="ARBA00008396"/>
    </source>
</evidence>
<sequence length="126" mass="14308">MSSMRLDKWLWAARFFKTRSLATAAINGGKVHVNRQRVKPGKEIDIGTQLTITREQGRWEVIVAGLNTQRRPASEAVLLYEESTESIAARALEDERRHQEKGSGSHGRPSKKDRRAIHQFKSDIAE</sequence>
<dbReference type="SUPFAM" id="SSF55174">
    <property type="entry name" value="Alpha-L RNA-binding motif"/>
    <property type="match status" value="1"/>
</dbReference>
<gene>
    <name evidence="7" type="ORF">F6R98_06305</name>
</gene>
<dbReference type="Pfam" id="PF01479">
    <property type="entry name" value="S4"/>
    <property type="match status" value="1"/>
</dbReference>
<dbReference type="InterPro" id="IPR025708">
    <property type="entry name" value="HSP15"/>
</dbReference>
<feature type="domain" description="RNA-binding S4" evidence="6">
    <location>
        <begin position="4"/>
        <end position="67"/>
    </location>
</feature>
<keyword evidence="8" id="KW-1185">Reference proteome</keyword>
<dbReference type="InParanoid" id="A0A5Q0BJC8"/>
<evidence type="ECO:0000313" key="7">
    <source>
        <dbReference type="EMBL" id="QFY42284.1"/>
    </source>
</evidence>
<organism evidence="7 8">
    <name type="scientific">Candidatus Methylospira mobilis</name>
    <dbReference type="NCBI Taxonomy" id="1808979"/>
    <lineage>
        <taxon>Bacteria</taxon>
        <taxon>Pseudomonadati</taxon>
        <taxon>Pseudomonadota</taxon>
        <taxon>Gammaproteobacteria</taxon>
        <taxon>Methylococcales</taxon>
        <taxon>Methylococcaceae</taxon>
        <taxon>Candidatus Methylospira</taxon>
    </lineage>
</organism>
<evidence type="ECO:0000313" key="8">
    <source>
        <dbReference type="Proteomes" id="UP000325755"/>
    </source>
</evidence>
<keyword evidence="3 4" id="KW-0238">DNA-binding</keyword>
<dbReference type="GO" id="GO:0003677">
    <property type="term" value="F:DNA binding"/>
    <property type="evidence" value="ECO:0007669"/>
    <property type="project" value="UniProtKB-KW"/>
</dbReference>
<name>A0A5Q0BJC8_9GAMM</name>
<feature type="region of interest" description="Disordered" evidence="5">
    <location>
        <begin position="92"/>
        <end position="126"/>
    </location>
</feature>
<dbReference type="FunCoup" id="A0A5Q0BJC8">
    <property type="interactions" value="188"/>
</dbReference>
<accession>A0A5Q0BJC8</accession>
<feature type="compositionally biased region" description="Basic and acidic residues" evidence="5">
    <location>
        <begin position="92"/>
        <end position="103"/>
    </location>
</feature>
<dbReference type="Proteomes" id="UP000325755">
    <property type="component" value="Chromosome"/>
</dbReference>
<dbReference type="Gene3D" id="3.10.290.10">
    <property type="entry name" value="RNA-binding S4 domain"/>
    <property type="match status" value="1"/>
</dbReference>
<dbReference type="InterPro" id="IPR036986">
    <property type="entry name" value="S4_RNA-bd_sf"/>
</dbReference>
<dbReference type="GO" id="GO:0034605">
    <property type="term" value="P:cellular response to heat"/>
    <property type="evidence" value="ECO:0007669"/>
    <property type="project" value="InterPro"/>
</dbReference>
<proteinExistence type="inferred from homology"/>
<dbReference type="SMART" id="SM00363">
    <property type="entry name" value="S4"/>
    <property type="match status" value="1"/>
</dbReference>
<dbReference type="GO" id="GO:0043023">
    <property type="term" value="F:ribosomal large subunit binding"/>
    <property type="evidence" value="ECO:0007669"/>
    <property type="project" value="InterPro"/>
</dbReference>
<feature type="compositionally biased region" description="Basic residues" evidence="5">
    <location>
        <begin position="108"/>
        <end position="118"/>
    </location>
</feature>
<dbReference type="CDD" id="cd00165">
    <property type="entry name" value="S4"/>
    <property type="match status" value="1"/>
</dbReference>
<dbReference type="AlphaFoldDB" id="A0A5Q0BJC8"/>
<keyword evidence="2 4" id="KW-0694">RNA-binding</keyword>
<dbReference type="OrthoDB" id="9797176at2"/>
<comment type="similarity">
    <text evidence="1 4">Belongs to the HSP15 family.</text>
</comment>
<evidence type="ECO:0000256" key="2">
    <source>
        <dbReference type="ARBA" id="ARBA00022884"/>
    </source>
</evidence>
<protein>
    <recommendedName>
        <fullName evidence="4">Heat shock protein 15</fullName>
    </recommendedName>
</protein>